<dbReference type="FunFam" id="3.20.20.100:FF:000006">
    <property type="entry name" value="Aldo-keto reductase family 1 member A1"/>
    <property type="match status" value="1"/>
</dbReference>
<dbReference type="eggNOG" id="KOG1577">
    <property type="taxonomic scope" value="Eukaryota"/>
</dbReference>
<dbReference type="InterPro" id="IPR036812">
    <property type="entry name" value="NAD(P)_OxRdtase_dom_sf"/>
</dbReference>
<dbReference type="AlphaFoldDB" id="A0A1I7UUI7"/>
<keyword evidence="3" id="KW-0560">Oxidoreductase</keyword>
<dbReference type="PIRSF" id="PIRSF000097">
    <property type="entry name" value="AKR"/>
    <property type="match status" value="1"/>
</dbReference>
<keyword evidence="7" id="KW-1185">Reference proteome</keyword>
<dbReference type="InterPro" id="IPR023210">
    <property type="entry name" value="NADP_OxRdtase_dom"/>
</dbReference>
<proteinExistence type="inferred from homology"/>
<dbReference type="PANTHER" id="PTHR43827:SF3">
    <property type="entry name" value="NADP-DEPENDENT OXIDOREDUCTASE DOMAIN-CONTAINING PROTEIN"/>
    <property type="match status" value="1"/>
</dbReference>
<feature type="binding site" evidence="4">
    <location>
        <position position="119"/>
    </location>
    <ligand>
        <name>substrate</name>
    </ligand>
</feature>
<dbReference type="STRING" id="1561998.A0A1I7UUI7"/>
<evidence type="ECO:0000256" key="5">
    <source>
        <dbReference type="PIRSR" id="PIRSR000097-3"/>
    </source>
</evidence>
<reference evidence="8" key="1">
    <citation type="submission" date="2016-11" db="UniProtKB">
        <authorList>
            <consortium name="WormBaseParasite"/>
        </authorList>
    </citation>
    <scope>IDENTIFICATION</scope>
</reference>
<dbReference type="InterPro" id="IPR020471">
    <property type="entry name" value="AKR"/>
</dbReference>
<dbReference type="Proteomes" id="UP000095282">
    <property type="component" value="Unplaced"/>
</dbReference>
<feature type="domain" description="NADP-dependent oxidoreductase" evidence="6">
    <location>
        <begin position="25"/>
        <end position="304"/>
    </location>
</feature>
<evidence type="ECO:0000256" key="3">
    <source>
        <dbReference type="ARBA" id="ARBA00023002"/>
    </source>
</evidence>
<evidence type="ECO:0000259" key="6">
    <source>
        <dbReference type="Pfam" id="PF00248"/>
    </source>
</evidence>
<dbReference type="PANTHER" id="PTHR43827">
    <property type="entry name" value="2,5-DIKETO-D-GLUCONIC ACID REDUCTASE"/>
    <property type="match status" value="1"/>
</dbReference>
<evidence type="ECO:0000313" key="7">
    <source>
        <dbReference type="Proteomes" id="UP000095282"/>
    </source>
</evidence>
<evidence type="ECO:0000256" key="4">
    <source>
        <dbReference type="PIRSR" id="PIRSR000097-2"/>
    </source>
</evidence>
<dbReference type="SUPFAM" id="SSF51430">
    <property type="entry name" value="NAD(P)-linked oxidoreductase"/>
    <property type="match status" value="1"/>
</dbReference>
<evidence type="ECO:0000313" key="8">
    <source>
        <dbReference type="WBParaSite" id="Csp11.Scaffold630.g19484.t1"/>
    </source>
</evidence>
<dbReference type="CDD" id="cd19071">
    <property type="entry name" value="AKR_AKR1-5-like"/>
    <property type="match status" value="1"/>
</dbReference>
<dbReference type="WBParaSite" id="Csp11.Scaffold630.g19484.t1">
    <property type="protein sequence ID" value="Csp11.Scaffold630.g19484.t1"/>
    <property type="gene ID" value="Csp11.Scaffold630.g19484"/>
</dbReference>
<dbReference type="PROSITE" id="PS00063">
    <property type="entry name" value="ALDOKETO_REDUCTASE_3"/>
    <property type="match status" value="1"/>
</dbReference>
<protein>
    <submittedName>
        <fullName evidence="8">Aldo_ket_red domain-containing protein</fullName>
    </submittedName>
</protein>
<feature type="site" description="Lowers pKa of active site Tyr" evidence="5">
    <location>
        <position position="86"/>
    </location>
</feature>
<sequence>MNHKGDMPIADTVRLNSGFEMPVVAFGTWQIPRSIAAERVREALEAGYRHIDCALSFKNQPEIGAGIQEWCKIRKVRREELFLSSKIWNTFHSRAKCMEQVDMMLEDFNTRYMDLVVIHWPFGWAEDEPGERGMWPRGNDGKFRKSEIDFLETWTALEDIHRTGKIRAIGLANFSLEQVDRIYTKGLIKPCVLQVEMNPYFSQIPMRKYCKERGIILVAHMVTGNPSSAFYRKHEDPNLLHNETICSIGRLCGKTTTQILLRWVIDSGHCAIIKSVEPKRIRQNLNIFKFYLIPEYMERIDALNMNFRILNPILGNEDHPYYPWPYRPVKTEAE</sequence>
<dbReference type="PRINTS" id="PR00069">
    <property type="entry name" value="ALDKETRDTASE"/>
</dbReference>
<evidence type="ECO:0000256" key="1">
    <source>
        <dbReference type="ARBA" id="ARBA00007905"/>
    </source>
</evidence>
<evidence type="ECO:0000256" key="2">
    <source>
        <dbReference type="ARBA" id="ARBA00022857"/>
    </source>
</evidence>
<dbReference type="Pfam" id="PF00248">
    <property type="entry name" value="Aldo_ket_red"/>
    <property type="match status" value="1"/>
</dbReference>
<dbReference type="PROSITE" id="PS00798">
    <property type="entry name" value="ALDOKETO_REDUCTASE_1"/>
    <property type="match status" value="1"/>
</dbReference>
<dbReference type="GO" id="GO:0016616">
    <property type="term" value="F:oxidoreductase activity, acting on the CH-OH group of donors, NAD or NADP as acceptor"/>
    <property type="evidence" value="ECO:0007669"/>
    <property type="project" value="UniProtKB-ARBA"/>
</dbReference>
<comment type="similarity">
    <text evidence="1">Belongs to the aldo/keto reductase family.</text>
</comment>
<dbReference type="Gene3D" id="3.20.20.100">
    <property type="entry name" value="NADP-dependent oxidoreductase domain"/>
    <property type="match status" value="1"/>
</dbReference>
<keyword evidence="2" id="KW-0521">NADP</keyword>
<accession>A0A1I7UUI7</accession>
<name>A0A1I7UUI7_9PELO</name>
<dbReference type="InterPro" id="IPR018170">
    <property type="entry name" value="Aldo/ket_reductase_CS"/>
</dbReference>
<organism evidence="7 8">
    <name type="scientific">Caenorhabditis tropicalis</name>
    <dbReference type="NCBI Taxonomy" id="1561998"/>
    <lineage>
        <taxon>Eukaryota</taxon>
        <taxon>Metazoa</taxon>
        <taxon>Ecdysozoa</taxon>
        <taxon>Nematoda</taxon>
        <taxon>Chromadorea</taxon>
        <taxon>Rhabditida</taxon>
        <taxon>Rhabditina</taxon>
        <taxon>Rhabditomorpha</taxon>
        <taxon>Rhabditoidea</taxon>
        <taxon>Rhabditidae</taxon>
        <taxon>Peloderinae</taxon>
        <taxon>Caenorhabditis</taxon>
    </lineage>
</organism>